<accession>A0A0F9HMG5</accession>
<gene>
    <name evidence="1" type="ORF">LCGC14_1685310</name>
</gene>
<dbReference type="AlphaFoldDB" id="A0A0F9HMG5"/>
<feature type="non-terminal residue" evidence="1">
    <location>
        <position position="375"/>
    </location>
</feature>
<protein>
    <submittedName>
        <fullName evidence="1">Uncharacterized protein</fullName>
    </submittedName>
</protein>
<evidence type="ECO:0000313" key="1">
    <source>
        <dbReference type="EMBL" id="KKM16496.1"/>
    </source>
</evidence>
<dbReference type="EMBL" id="LAZR01014662">
    <property type="protein sequence ID" value="KKM16496.1"/>
    <property type="molecule type" value="Genomic_DNA"/>
</dbReference>
<reference evidence="1" key="1">
    <citation type="journal article" date="2015" name="Nature">
        <title>Complex archaea that bridge the gap between prokaryotes and eukaryotes.</title>
        <authorList>
            <person name="Spang A."/>
            <person name="Saw J.H."/>
            <person name="Jorgensen S.L."/>
            <person name="Zaremba-Niedzwiedzka K."/>
            <person name="Martijn J."/>
            <person name="Lind A.E."/>
            <person name="van Eijk R."/>
            <person name="Schleper C."/>
            <person name="Guy L."/>
            <person name="Ettema T.J."/>
        </authorList>
    </citation>
    <scope>NUCLEOTIDE SEQUENCE</scope>
</reference>
<dbReference type="NCBIfam" id="NF041539">
    <property type="entry name" value="choice_anch_R"/>
    <property type="match status" value="1"/>
</dbReference>
<organism evidence="1">
    <name type="scientific">marine sediment metagenome</name>
    <dbReference type="NCBI Taxonomy" id="412755"/>
    <lineage>
        <taxon>unclassified sequences</taxon>
        <taxon>metagenomes</taxon>
        <taxon>ecological metagenomes</taxon>
    </lineage>
</organism>
<name>A0A0F9HMG5_9ZZZZ</name>
<comment type="caution">
    <text evidence="1">The sequence shown here is derived from an EMBL/GenBank/DDBJ whole genome shotgun (WGS) entry which is preliminary data.</text>
</comment>
<sequence length="375" mass="39624">MSVILAQYDDANAGLAGYGSYGAIDGGSTNVTAQGFKSNVSASCEAIAVRMYKEGSPGTLTLEIRNVDAGGPGDTVHATTTFAGNTISATSAPGEIVLFQFGTPFTLVAGTQYCWVLWVVGGSSSNRVFTVRVGSNQYVDGIAYNDQQGGASWAKRPTEEFMFIVYGDYGAASAPATERTYNKILVAVGSGTLWYESSAGTLSELTAARDVIDDNALLAIVAAYQKVFIANEGILKVVDFANVKLATSDLGTNPPDKGNLLTGGTSGARMVVDYITNLDDNEVCTLYGQRITGATFVSGETVTGVDDDDNAVSFALSANEVAGPHIYNWTTYGNADGTQTSYGSMPNNLSLLCLYRGRVVGAGNREYPYQWYMTR</sequence>
<proteinExistence type="predicted"/>